<dbReference type="InterPro" id="IPR041569">
    <property type="entry name" value="AAA_lid_3"/>
</dbReference>
<accession>A0A6P6B1S4</accession>
<evidence type="ECO:0000256" key="2">
    <source>
        <dbReference type="ARBA" id="ARBA00022741"/>
    </source>
</evidence>
<dbReference type="CDD" id="cd19520">
    <property type="entry name" value="RecA-like_ATAD1"/>
    <property type="match status" value="1"/>
</dbReference>
<dbReference type="Proteomes" id="UP000515121">
    <property type="component" value="Unplaced"/>
</dbReference>
<keyword evidence="5" id="KW-0496">Mitochondrion</keyword>
<dbReference type="Pfam" id="PF00004">
    <property type="entry name" value="AAA"/>
    <property type="match status" value="1"/>
</dbReference>
<feature type="compositionally biased region" description="Basic and acidic residues" evidence="6">
    <location>
        <begin position="45"/>
        <end position="63"/>
    </location>
</feature>
<dbReference type="SMART" id="SM00382">
    <property type="entry name" value="AAA"/>
    <property type="match status" value="1"/>
</dbReference>
<dbReference type="Pfam" id="PF17862">
    <property type="entry name" value="AAA_lid_3"/>
    <property type="match status" value="1"/>
</dbReference>
<dbReference type="RefSeq" id="XP_022770916.1">
    <property type="nucleotide sequence ID" value="XM_022915181.1"/>
</dbReference>
<comment type="subcellular location">
    <subcellularLocation>
        <location evidence="1">Mitochondrion outer membrane</location>
        <topology evidence="1">Single-pass membrane protein</topology>
    </subcellularLocation>
</comment>
<feature type="compositionally biased region" description="Polar residues" evidence="6">
    <location>
        <begin position="548"/>
        <end position="570"/>
    </location>
</feature>
<proteinExistence type="predicted"/>
<feature type="compositionally biased region" description="Low complexity" evidence="6">
    <location>
        <begin position="16"/>
        <end position="26"/>
    </location>
</feature>
<sequence>MVETRRSSSSSKRRLSSPVTSPLTPSKRSKASETLKEALGPPKESGSDTRVTDLRPSDLRASDAAKAIDASVPDKSADANVDNGILVSPRSLVGEAAVDAEKEKAVGSGFTGPIKKRPTKPAKSGSKVPWGKLLSQRSQNPHMVMCGTLFTVGQSRQCNLCLKDPNISGVLCKVKHIESDGTSIALLEITGGKGSVQVNGTVYRKSSCLILNAGDELIFTNTGNHAYIFQQLTNDNLAARGIPSSLNILEAQTASVKGIIEAQSGDPSAVAGAATILASLSTKENSEMSTLPSGCDVSDDLVPEVVMKDSAGNTDPATAFSREKTVASPPDAANENPNLDRLGLDDSIDADNTKIPGTGYPLRPLLRILASSSSTDFDFSGSIAKILDEQREIREMLKEFEPPMALVSTKRQAFKDSLQEGILDPDNIDVSFENFPYYLSDTTKNVLIASTYVHLKCNKFAKYAADLPTMCPRILLSGPAGSEIYQETLAKALAKHFGARLLIVDSLLLPGGSTTKEADAVKETSRAERASIYAKRAAQAAALHQKRPTSSVEADITGGSSLSSQALPKQEVSTATSKNYTFKKGDRVKYVGPTSPSGFSSLQPSLRGPTIGFRGKVLLAFEENGSSKIGVRFDRSIPEGNDLGGICEEDHGFFCAASSLRLDNSGGDDVDKLAVNELFEDNFGRLHERSKETPKTMKQVTRLFPNKVTIQLPQDEALLLDWKQQLERDIETLKAQSNIISIRSVLNRNGLDCPDLETLCIKDQTLANESVEKVAGWALSHHLMHSSEAFVKDAKLVVSTESIKFGLNILQSIQSESKSLKKSLKDVVTENEFEKKLLVDVIPPSDIGVSFDDIGALENVKETLKELVMLPLQRPELFCKGQLTKPCKGILLFGPPGTGKTMLAKAVATEAGANFINISMSSITSKWFGEGEKYVKAVFSLASKIAPSVVFVDEVDSMLGRRENPGEHEAMRKMKNEFMVNWDGLRTKDKERVLVLAATNRPFDLDEAVIRRLPRRLMVNLPDAPNREKILKVILAKEELSPNVDLEAIANMSDGYSGSDLKNLCVTAAHCPIREILEMEKKERALAVAENRPPPSLYSSADIRFLKMDDFKYAHEQVCASVSSESTNMSELLQWNDLYGEGGSRKKKALSYFM</sequence>
<dbReference type="InterPro" id="IPR003593">
    <property type="entry name" value="AAA+_ATPase"/>
</dbReference>
<dbReference type="PANTHER" id="PTHR45644:SF73">
    <property type="entry name" value="AAA-TYPE ATPASE FAMILY PROTEIN"/>
    <property type="match status" value="1"/>
</dbReference>
<evidence type="ECO:0000313" key="9">
    <source>
        <dbReference type="RefSeq" id="XP_022770916.1"/>
    </source>
</evidence>
<keyword evidence="8" id="KW-1185">Reference proteome</keyword>
<keyword evidence="4" id="KW-0067">ATP-binding</keyword>
<dbReference type="FunFam" id="3.40.50.300:FF:000416">
    <property type="entry name" value="p-loop nucleoside triphosphate hydrolase superfamily protein"/>
    <property type="match status" value="1"/>
</dbReference>
<evidence type="ECO:0000256" key="1">
    <source>
        <dbReference type="ARBA" id="ARBA00004572"/>
    </source>
</evidence>
<protein>
    <submittedName>
        <fullName evidence="9">Uncharacterized protein LOC111314128 isoform X3</fullName>
    </submittedName>
</protein>
<dbReference type="InterPro" id="IPR056653">
    <property type="entry name" value="DUF7751"/>
</dbReference>
<evidence type="ECO:0000256" key="3">
    <source>
        <dbReference type="ARBA" id="ARBA00022787"/>
    </source>
</evidence>
<name>A0A6P6B1S4_DURZI</name>
<feature type="region of interest" description="Disordered" evidence="6">
    <location>
        <begin position="544"/>
        <end position="570"/>
    </location>
</feature>
<keyword evidence="3" id="KW-1000">Mitochondrion outer membrane</keyword>
<feature type="region of interest" description="Disordered" evidence="6">
    <location>
        <begin position="109"/>
        <end position="129"/>
    </location>
</feature>
<dbReference type="GO" id="GO:0005741">
    <property type="term" value="C:mitochondrial outer membrane"/>
    <property type="evidence" value="ECO:0007669"/>
    <property type="project" value="UniProtKB-SubCell"/>
</dbReference>
<dbReference type="Pfam" id="PF24933">
    <property type="entry name" value="DUF7751"/>
    <property type="match status" value="1"/>
</dbReference>
<dbReference type="InterPro" id="IPR008984">
    <property type="entry name" value="SMAD_FHA_dom_sf"/>
</dbReference>
<reference evidence="9" key="1">
    <citation type="submission" date="2025-08" db="UniProtKB">
        <authorList>
            <consortium name="RefSeq"/>
        </authorList>
    </citation>
    <scope>IDENTIFICATION</scope>
    <source>
        <tissue evidence="9">Fruit stalk</tissue>
    </source>
</reference>
<organism evidence="8 9">
    <name type="scientific">Durio zibethinus</name>
    <name type="common">Durian</name>
    <dbReference type="NCBI Taxonomy" id="66656"/>
    <lineage>
        <taxon>Eukaryota</taxon>
        <taxon>Viridiplantae</taxon>
        <taxon>Streptophyta</taxon>
        <taxon>Embryophyta</taxon>
        <taxon>Tracheophyta</taxon>
        <taxon>Spermatophyta</taxon>
        <taxon>Magnoliopsida</taxon>
        <taxon>eudicotyledons</taxon>
        <taxon>Gunneridae</taxon>
        <taxon>Pentapetalae</taxon>
        <taxon>rosids</taxon>
        <taxon>malvids</taxon>
        <taxon>Malvales</taxon>
        <taxon>Malvaceae</taxon>
        <taxon>Helicteroideae</taxon>
        <taxon>Durio</taxon>
    </lineage>
</organism>
<dbReference type="GO" id="GO:0005524">
    <property type="term" value="F:ATP binding"/>
    <property type="evidence" value="ECO:0007669"/>
    <property type="project" value="UniProtKB-KW"/>
</dbReference>
<keyword evidence="3" id="KW-0472">Membrane</keyword>
<dbReference type="InterPro" id="IPR003959">
    <property type="entry name" value="ATPase_AAA_core"/>
</dbReference>
<dbReference type="SUPFAM" id="SSF52540">
    <property type="entry name" value="P-loop containing nucleoside triphosphate hydrolases"/>
    <property type="match status" value="1"/>
</dbReference>
<dbReference type="PROSITE" id="PS00674">
    <property type="entry name" value="AAA"/>
    <property type="match status" value="1"/>
</dbReference>
<dbReference type="Gene3D" id="1.10.8.60">
    <property type="match status" value="1"/>
</dbReference>
<evidence type="ECO:0000256" key="4">
    <source>
        <dbReference type="ARBA" id="ARBA00022840"/>
    </source>
</evidence>
<dbReference type="GeneID" id="111314128"/>
<dbReference type="SUPFAM" id="SSF49879">
    <property type="entry name" value="SMAD/FHA domain"/>
    <property type="match status" value="1"/>
</dbReference>
<gene>
    <name evidence="9" type="primary">LOC111314128</name>
</gene>
<evidence type="ECO:0000313" key="8">
    <source>
        <dbReference type="Proteomes" id="UP000515121"/>
    </source>
</evidence>
<dbReference type="InterPro" id="IPR027417">
    <property type="entry name" value="P-loop_NTPase"/>
</dbReference>
<dbReference type="Gene3D" id="2.60.200.20">
    <property type="match status" value="1"/>
</dbReference>
<dbReference type="GO" id="GO:0016887">
    <property type="term" value="F:ATP hydrolysis activity"/>
    <property type="evidence" value="ECO:0007669"/>
    <property type="project" value="InterPro"/>
</dbReference>
<evidence type="ECO:0000259" key="7">
    <source>
        <dbReference type="SMART" id="SM00382"/>
    </source>
</evidence>
<feature type="region of interest" description="Disordered" evidence="6">
    <location>
        <begin position="1"/>
        <end position="82"/>
    </location>
</feature>
<dbReference type="InterPro" id="IPR051701">
    <property type="entry name" value="Mito_OM_Translocase_MSP1"/>
</dbReference>
<feature type="region of interest" description="Disordered" evidence="6">
    <location>
        <begin position="312"/>
        <end position="347"/>
    </location>
</feature>
<dbReference type="PANTHER" id="PTHR45644">
    <property type="entry name" value="AAA ATPASE, PUTATIVE (AFU_ORTHOLOGUE AFUA_2G12920)-RELATED-RELATED"/>
    <property type="match status" value="1"/>
</dbReference>
<dbReference type="Gene3D" id="3.40.50.300">
    <property type="entry name" value="P-loop containing nucleotide triphosphate hydrolases"/>
    <property type="match status" value="1"/>
</dbReference>
<evidence type="ECO:0000256" key="5">
    <source>
        <dbReference type="ARBA" id="ARBA00023128"/>
    </source>
</evidence>
<dbReference type="AlphaFoldDB" id="A0A6P6B1S4"/>
<evidence type="ECO:0000256" key="6">
    <source>
        <dbReference type="SAM" id="MobiDB-lite"/>
    </source>
</evidence>
<keyword evidence="2" id="KW-0547">Nucleotide-binding</keyword>
<dbReference type="InterPro" id="IPR003960">
    <property type="entry name" value="ATPase_AAA_CS"/>
</dbReference>
<feature type="domain" description="AAA+ ATPase" evidence="7">
    <location>
        <begin position="886"/>
        <end position="1023"/>
    </location>
</feature>